<dbReference type="InParanoid" id="D4H7F8"/>
<dbReference type="PANTHER" id="PTHR43648:SF1">
    <property type="entry name" value="ELECTRON TRANSFER FLAVOPROTEIN BETA SUBUNIT LYSINE METHYLTRANSFERASE"/>
    <property type="match status" value="1"/>
</dbReference>
<name>D4H7F8_DENA2</name>
<proteinExistence type="predicted"/>
<dbReference type="HOGENOM" id="CLU_049382_0_2_0"/>
<dbReference type="Pfam" id="PF06325">
    <property type="entry name" value="PrmA"/>
    <property type="match status" value="1"/>
</dbReference>
<dbReference type="GO" id="GO:0032259">
    <property type="term" value="P:methylation"/>
    <property type="evidence" value="ECO:0007669"/>
    <property type="project" value="UniProtKB-KW"/>
</dbReference>
<evidence type="ECO:0000256" key="1">
    <source>
        <dbReference type="ARBA" id="ARBA00022603"/>
    </source>
</evidence>
<keyword evidence="4" id="KW-1185">Reference proteome</keyword>
<keyword evidence="2 3" id="KW-0808">Transferase</keyword>
<protein>
    <submittedName>
        <fullName evidence="3">Ribosomal L11 methyltransferase</fullName>
    </submittedName>
</protein>
<dbReference type="CDD" id="cd02440">
    <property type="entry name" value="AdoMet_MTases"/>
    <property type="match status" value="1"/>
</dbReference>
<dbReference type="FunCoup" id="D4H7F8">
    <property type="interactions" value="411"/>
</dbReference>
<organism evidence="3 4">
    <name type="scientific">Denitrovibrio acetiphilus (strain DSM 12809 / NBRC 114555 / N2460)</name>
    <dbReference type="NCBI Taxonomy" id="522772"/>
    <lineage>
        <taxon>Bacteria</taxon>
        <taxon>Pseudomonadati</taxon>
        <taxon>Deferribacterota</taxon>
        <taxon>Deferribacteres</taxon>
        <taxon>Deferribacterales</taxon>
        <taxon>Geovibrionaceae</taxon>
        <taxon>Denitrovibrio</taxon>
    </lineage>
</organism>
<dbReference type="Proteomes" id="UP000002012">
    <property type="component" value="Chromosome"/>
</dbReference>
<dbReference type="InterPro" id="IPR050078">
    <property type="entry name" value="Ribosomal_L11_MeTrfase_PrmA"/>
</dbReference>
<accession>D4H7F8</accession>
<evidence type="ECO:0000313" key="4">
    <source>
        <dbReference type="Proteomes" id="UP000002012"/>
    </source>
</evidence>
<dbReference type="PaxDb" id="522772-Dacet_1185"/>
<keyword evidence="1 3" id="KW-0489">Methyltransferase</keyword>
<dbReference type="RefSeq" id="WP_013010479.1">
    <property type="nucleotide sequence ID" value="NC_013943.1"/>
</dbReference>
<sequence length="256" mass="28633">MIEYRYGILSEKTREILAELGIYPIEEDFKGESVCNVIYFDETLPEIIEEQYLTRTPVEDTGWEEKWKEFIKPGNLTDSIRYEFDASIQSDENTIIINPSMAFGTGTHPTTKCAAELLENVCSGKNVIDAGCGSGILAITASKRGAAKVYAFDNDPVALFNTYENISLNHIDNIYAWAGVIESFRGEVQVVVANIITSVLKIIHPHVMALRPEYIIYSGILDSEYGEFISSLKLEGCEVAGESSHKEWRGVLIKCR</sequence>
<dbReference type="InterPro" id="IPR029063">
    <property type="entry name" value="SAM-dependent_MTases_sf"/>
</dbReference>
<evidence type="ECO:0000256" key="2">
    <source>
        <dbReference type="ARBA" id="ARBA00022679"/>
    </source>
</evidence>
<gene>
    <name evidence="3" type="ordered locus">Dacet_1185</name>
</gene>
<dbReference type="AlphaFoldDB" id="D4H7F8"/>
<dbReference type="OrthoDB" id="9785995at2"/>
<dbReference type="GO" id="GO:0008276">
    <property type="term" value="F:protein methyltransferase activity"/>
    <property type="evidence" value="ECO:0007669"/>
    <property type="project" value="TreeGrafter"/>
</dbReference>
<evidence type="ECO:0000313" key="3">
    <source>
        <dbReference type="EMBL" id="ADD67957.1"/>
    </source>
</evidence>
<dbReference type="eggNOG" id="COG2264">
    <property type="taxonomic scope" value="Bacteria"/>
</dbReference>
<dbReference type="EMBL" id="CP001968">
    <property type="protein sequence ID" value="ADD67957.1"/>
    <property type="molecule type" value="Genomic_DNA"/>
</dbReference>
<dbReference type="PANTHER" id="PTHR43648">
    <property type="entry name" value="ELECTRON TRANSFER FLAVOPROTEIN BETA SUBUNIT LYSINE METHYLTRANSFERASE"/>
    <property type="match status" value="1"/>
</dbReference>
<reference evidence="3 4" key="1">
    <citation type="journal article" date="2010" name="Stand. Genomic Sci.">
        <title>Complete genome sequence of Denitrovibrio acetiphilus type strain (N2460).</title>
        <authorList>
            <person name="Kiss H."/>
            <person name="Lang E."/>
            <person name="Lapidus A."/>
            <person name="Copeland A."/>
            <person name="Nolan M."/>
            <person name="Glavina Del Rio T."/>
            <person name="Chen F."/>
            <person name="Lucas S."/>
            <person name="Tice H."/>
            <person name="Cheng J.F."/>
            <person name="Han C."/>
            <person name="Goodwin L."/>
            <person name="Pitluck S."/>
            <person name="Liolios K."/>
            <person name="Pati A."/>
            <person name="Ivanova N."/>
            <person name="Mavromatis K."/>
            <person name="Chen A."/>
            <person name="Palaniappan K."/>
            <person name="Land M."/>
            <person name="Hauser L."/>
            <person name="Chang Y.J."/>
            <person name="Jeffries C.D."/>
            <person name="Detter J.C."/>
            <person name="Brettin T."/>
            <person name="Spring S."/>
            <person name="Rohde M."/>
            <person name="Goker M."/>
            <person name="Woyke T."/>
            <person name="Bristow J."/>
            <person name="Eisen J.A."/>
            <person name="Markowitz V."/>
            <person name="Hugenholtz P."/>
            <person name="Kyrpides N.C."/>
            <person name="Klenk H.P."/>
        </authorList>
    </citation>
    <scope>NUCLEOTIDE SEQUENCE [LARGE SCALE GENOMIC DNA]</scope>
    <source>
        <strain evidence="4">DSM 12809 / NBRC 114555 / N2460</strain>
    </source>
</reference>
<dbReference type="STRING" id="522772.Dacet_1185"/>
<dbReference type="Gene3D" id="3.40.50.150">
    <property type="entry name" value="Vaccinia Virus protein VP39"/>
    <property type="match status" value="1"/>
</dbReference>
<dbReference type="SUPFAM" id="SSF53335">
    <property type="entry name" value="S-adenosyl-L-methionine-dependent methyltransferases"/>
    <property type="match status" value="1"/>
</dbReference>
<dbReference type="KEGG" id="dap:Dacet_1185"/>